<dbReference type="Pfam" id="PF17963">
    <property type="entry name" value="Big_9"/>
    <property type="match status" value="2"/>
</dbReference>
<dbReference type="Gene3D" id="2.60.40.3440">
    <property type="match status" value="1"/>
</dbReference>
<dbReference type="AlphaFoldDB" id="A0A2U2BB44"/>
<dbReference type="EMBL" id="QEWP01000003">
    <property type="protein sequence ID" value="PWE00294.1"/>
    <property type="molecule type" value="Genomic_DNA"/>
</dbReference>
<protein>
    <submittedName>
        <fullName evidence="2">Thrombospondin</fullName>
    </submittedName>
</protein>
<feature type="signal peptide" evidence="1">
    <location>
        <begin position="1"/>
        <end position="25"/>
    </location>
</feature>
<proteinExistence type="predicted"/>
<reference evidence="2 3" key="1">
    <citation type="submission" date="2018-05" db="EMBL/GenBank/DDBJ databases">
        <title>Marinilabilia rubrum sp. nov., isolated from saltern sediment.</title>
        <authorList>
            <person name="Zhang R."/>
        </authorList>
    </citation>
    <scope>NUCLEOTIDE SEQUENCE [LARGE SCALE GENOMIC DNA]</scope>
    <source>
        <strain evidence="2 3">WTE16</strain>
    </source>
</reference>
<evidence type="ECO:0000313" key="2">
    <source>
        <dbReference type="EMBL" id="PWE00294.1"/>
    </source>
</evidence>
<gene>
    <name evidence="2" type="ORF">DDZ16_04965</name>
</gene>
<sequence length="318" mass="35312">MKNFLQKITLIGLLMLFTASGGLNSASLHSAEKATTSSSEVTANHDYISMYENGSWIISVTNNDYGLSKGISSLALPGNPAHGTAKILNDYSIIYTPNLYFKGKDNFTYKVCNTNGNCDEATVSVTVEDFDFMPGPLNDTVTYFSDSSSVFKVLVNDADLYDLPLKLTIARDLNFGFSEITNNQEIKIHFTSYFLGKDSLTYRVCDNEGDCGEATLFINRHHDASSDILIPEGFSPNKDGFNDVFRIPDFDYYTNMSLTVFNRNGILVFESSDYRNNWDGIANTGPIKGQIVPKGVYFYILKPGGSEQQFKGNLFISH</sequence>
<dbReference type="OrthoDB" id="1117451at2"/>
<organism evidence="2 3">
    <name type="scientific">Marinilabilia rubra</name>
    <dbReference type="NCBI Taxonomy" id="2162893"/>
    <lineage>
        <taxon>Bacteria</taxon>
        <taxon>Pseudomonadati</taxon>
        <taxon>Bacteroidota</taxon>
        <taxon>Bacteroidia</taxon>
        <taxon>Marinilabiliales</taxon>
        <taxon>Marinilabiliaceae</taxon>
        <taxon>Marinilabilia</taxon>
    </lineage>
</organism>
<feature type="chain" id="PRO_5015514711" evidence="1">
    <location>
        <begin position="26"/>
        <end position="318"/>
    </location>
</feature>
<dbReference type="Proteomes" id="UP000244956">
    <property type="component" value="Unassembled WGS sequence"/>
</dbReference>
<dbReference type="Pfam" id="PF13585">
    <property type="entry name" value="CHU_C"/>
    <property type="match status" value="1"/>
</dbReference>
<accession>A0A2U2BB44</accession>
<dbReference type="InterPro" id="IPR026341">
    <property type="entry name" value="T9SS_type_B"/>
</dbReference>
<evidence type="ECO:0000313" key="3">
    <source>
        <dbReference type="Proteomes" id="UP000244956"/>
    </source>
</evidence>
<keyword evidence="1" id="KW-0732">Signal</keyword>
<keyword evidence="3" id="KW-1185">Reference proteome</keyword>
<dbReference type="NCBIfam" id="TIGR04131">
    <property type="entry name" value="Bac_Flav_CTERM"/>
    <property type="match status" value="1"/>
</dbReference>
<dbReference type="RefSeq" id="WP_109263334.1">
    <property type="nucleotide sequence ID" value="NZ_QEWP01000003.1"/>
</dbReference>
<evidence type="ECO:0000256" key="1">
    <source>
        <dbReference type="SAM" id="SignalP"/>
    </source>
</evidence>
<comment type="caution">
    <text evidence="2">The sequence shown here is derived from an EMBL/GenBank/DDBJ whole genome shotgun (WGS) entry which is preliminary data.</text>
</comment>
<name>A0A2U2BB44_9BACT</name>